<dbReference type="EMBL" id="AMGM01000047">
    <property type="protein sequence ID" value="EKB48625.1"/>
    <property type="molecule type" value="Genomic_DNA"/>
</dbReference>
<evidence type="ECO:0000313" key="1">
    <source>
        <dbReference type="EMBL" id="EKB48625.1"/>
    </source>
</evidence>
<keyword evidence="2" id="KW-1185">Reference proteome</keyword>
<organism evidence="1 2">
    <name type="scientific">Cecembia lonarensis (strain CCUG 58316 / KCTC 22772 / LW9)</name>
    <dbReference type="NCBI Taxonomy" id="1225176"/>
    <lineage>
        <taxon>Bacteria</taxon>
        <taxon>Pseudomonadati</taxon>
        <taxon>Bacteroidota</taxon>
        <taxon>Cytophagia</taxon>
        <taxon>Cytophagales</taxon>
        <taxon>Cyclobacteriaceae</taxon>
        <taxon>Cecembia</taxon>
    </lineage>
</organism>
<name>K1KWW2_CECL9</name>
<dbReference type="AlphaFoldDB" id="K1KWW2"/>
<sequence length="33" mass="3976">MFLELIPNFNLERLRIQEFKVQIAPRYFGGFMG</sequence>
<reference evidence="1 2" key="1">
    <citation type="journal article" date="2012" name="J. Bacteriol.">
        <title>Draft Genome Sequence of Cecembia lonarensis Strain LW9T, Isolated from Lonar Lake, a Haloalkaline Lake in India.</title>
        <authorList>
            <person name="Shivaji S."/>
            <person name="Ara S."/>
            <person name="Singh A."/>
            <person name="Pinnaka A.K."/>
        </authorList>
    </citation>
    <scope>NUCLEOTIDE SEQUENCE [LARGE SCALE GENOMIC DNA]</scope>
    <source>
        <strain evidence="1 2">LW9</strain>
    </source>
</reference>
<evidence type="ECO:0000313" key="2">
    <source>
        <dbReference type="Proteomes" id="UP000004478"/>
    </source>
</evidence>
<accession>K1KWW2</accession>
<proteinExistence type="predicted"/>
<gene>
    <name evidence="1" type="ORF">B879_02783</name>
</gene>
<comment type="caution">
    <text evidence="1">The sequence shown here is derived from an EMBL/GenBank/DDBJ whole genome shotgun (WGS) entry which is preliminary data.</text>
</comment>
<protein>
    <submittedName>
        <fullName evidence="1">Uncharacterized protein</fullName>
    </submittedName>
</protein>
<dbReference type="Proteomes" id="UP000004478">
    <property type="component" value="Unassembled WGS sequence"/>
</dbReference>